<evidence type="ECO:0000313" key="2">
    <source>
        <dbReference type="EMBL" id="TSC65484.1"/>
    </source>
</evidence>
<dbReference type="EMBL" id="VMFF01000043">
    <property type="protein sequence ID" value="TSC65484.1"/>
    <property type="molecule type" value="Genomic_DNA"/>
</dbReference>
<organism evidence="2 3">
    <name type="scientific">Candidatus Doudnabacteria bacterium Gr01-1014_77</name>
    <dbReference type="NCBI Taxonomy" id="2017133"/>
    <lineage>
        <taxon>Bacteria</taxon>
        <taxon>Candidatus Doudnaibacteriota</taxon>
    </lineage>
</organism>
<sequence>MEEKNKKLWFRAKSFGWGWVPISWQGWLITLVYVLVLVWPVLRIDPKIHSASDFLTSYVIVFIPATIILFFICYTKGEKPKWRWNLKEAIRLEKEYREKSNQEQRKDNN</sequence>
<feature type="transmembrane region" description="Helical" evidence="1">
    <location>
        <begin position="21"/>
        <end position="42"/>
    </location>
</feature>
<protein>
    <submittedName>
        <fullName evidence="2">Uncharacterized protein</fullName>
    </submittedName>
</protein>
<dbReference type="AlphaFoldDB" id="A0A554JAY2"/>
<evidence type="ECO:0000313" key="3">
    <source>
        <dbReference type="Proteomes" id="UP000319613"/>
    </source>
</evidence>
<evidence type="ECO:0000256" key="1">
    <source>
        <dbReference type="SAM" id="Phobius"/>
    </source>
</evidence>
<proteinExistence type="predicted"/>
<accession>A0A554JAY2</accession>
<keyword evidence="1" id="KW-0472">Membrane</keyword>
<keyword evidence="1" id="KW-1133">Transmembrane helix</keyword>
<reference evidence="2 3" key="1">
    <citation type="submission" date="2017-07" db="EMBL/GenBank/DDBJ databases">
        <title>Mechanisms for carbon and nitrogen cycling indicate functional differentiation within the Candidate Phyla Radiation.</title>
        <authorList>
            <person name="Danczak R.E."/>
            <person name="Johnston M.D."/>
            <person name="Kenah C."/>
            <person name="Slattery M."/>
            <person name="Wrighton K.C."/>
            <person name="Wilkins M.J."/>
        </authorList>
    </citation>
    <scope>NUCLEOTIDE SEQUENCE [LARGE SCALE GENOMIC DNA]</scope>
    <source>
        <strain evidence="2">Gr01-1014_77</strain>
    </source>
</reference>
<feature type="transmembrane region" description="Helical" evidence="1">
    <location>
        <begin position="54"/>
        <end position="74"/>
    </location>
</feature>
<keyword evidence="1" id="KW-0812">Transmembrane</keyword>
<dbReference type="Proteomes" id="UP000319613">
    <property type="component" value="Unassembled WGS sequence"/>
</dbReference>
<name>A0A554JAY2_9BACT</name>
<comment type="caution">
    <text evidence="2">The sequence shown here is derived from an EMBL/GenBank/DDBJ whole genome shotgun (WGS) entry which is preliminary data.</text>
</comment>
<gene>
    <name evidence="2" type="ORF">G01um101477_457</name>
</gene>